<comment type="similarity">
    <text evidence="2">Belongs to the TfdA dioxygenase family.</text>
</comment>
<evidence type="ECO:0000256" key="6">
    <source>
        <dbReference type="ARBA" id="ARBA00023004"/>
    </source>
</evidence>
<evidence type="ECO:0000256" key="2">
    <source>
        <dbReference type="ARBA" id="ARBA00005896"/>
    </source>
</evidence>
<organism evidence="8 9">
    <name type="scientific">Tortispora caseinolytica NRRL Y-17796</name>
    <dbReference type="NCBI Taxonomy" id="767744"/>
    <lineage>
        <taxon>Eukaryota</taxon>
        <taxon>Fungi</taxon>
        <taxon>Dikarya</taxon>
        <taxon>Ascomycota</taxon>
        <taxon>Saccharomycotina</taxon>
        <taxon>Trigonopsidomycetes</taxon>
        <taxon>Trigonopsidales</taxon>
        <taxon>Trigonopsidaceae</taxon>
        <taxon>Tortispora</taxon>
    </lineage>
</organism>
<dbReference type="InterPro" id="IPR003819">
    <property type="entry name" value="TauD/TfdA-like"/>
</dbReference>
<sequence>MTASLLQINPLENAPLGAKVTLPSDVTDPSKLREEDFQTLLRALKTYQVLVIPGQKNLSPKSQYELTKRCDPTCQGNYGHSKEFRHEKSVLRADGVTVPTQPQVQVLGQGHHHEHEGMMLIDLKHPSHVTFHKDPLSIEEIAKGDTRYYRWHIDSALYGLSPPVVTTLLGINCPNPEKRQRIRYDDGSGHTKNSAQAATAFISGENAFNLLSDEDKELALGAIVEYAPHPYIFISNAKAHSTGLTMISENKELSFDELPPWEPSKVKRLPMVWTNPVTGKHHLQIHGACVYKIETADGKVYTLEKARELTYRLMRPAIDPENVYTHDWNEGDLVMFHNQGVWHSVTGEFDDKGKRLMHQCNIASGFDPVCRKD</sequence>
<dbReference type="OrthoDB" id="93019at2759"/>
<keyword evidence="3" id="KW-0479">Metal-binding</keyword>
<dbReference type="GO" id="GO:0051213">
    <property type="term" value="F:dioxygenase activity"/>
    <property type="evidence" value="ECO:0007669"/>
    <property type="project" value="UniProtKB-KW"/>
</dbReference>
<keyword evidence="5" id="KW-0560">Oxidoreductase</keyword>
<feature type="domain" description="TauD/TfdA-like" evidence="7">
    <location>
        <begin position="10"/>
        <end position="360"/>
    </location>
</feature>
<evidence type="ECO:0000256" key="5">
    <source>
        <dbReference type="ARBA" id="ARBA00023002"/>
    </source>
</evidence>
<evidence type="ECO:0000256" key="3">
    <source>
        <dbReference type="ARBA" id="ARBA00022723"/>
    </source>
</evidence>
<proteinExistence type="inferred from homology"/>
<protein>
    <recommendedName>
        <fullName evidence="7">TauD/TfdA-like domain-containing protein</fullName>
    </recommendedName>
</protein>
<dbReference type="PANTHER" id="PTHR43779:SF2">
    <property type="entry name" value="ALPHA-KETOGLUTARATE-DEPENDENT XANTHINE DIOXYGENASE XAN1"/>
    <property type="match status" value="1"/>
</dbReference>
<evidence type="ECO:0000256" key="4">
    <source>
        <dbReference type="ARBA" id="ARBA00022964"/>
    </source>
</evidence>
<name>A0A1E4TE33_9ASCO</name>
<evidence type="ECO:0000256" key="1">
    <source>
        <dbReference type="ARBA" id="ARBA00001954"/>
    </source>
</evidence>
<keyword evidence="9" id="KW-1185">Reference proteome</keyword>
<dbReference type="InterPro" id="IPR051178">
    <property type="entry name" value="TfdA_dioxygenase"/>
</dbReference>
<gene>
    <name evidence="8" type="ORF">CANCADRAFT_1743</name>
</gene>
<evidence type="ECO:0000313" key="9">
    <source>
        <dbReference type="Proteomes" id="UP000095023"/>
    </source>
</evidence>
<reference evidence="9" key="1">
    <citation type="submission" date="2016-02" db="EMBL/GenBank/DDBJ databases">
        <title>Comparative genomics of biotechnologically important yeasts.</title>
        <authorList>
            <consortium name="DOE Joint Genome Institute"/>
            <person name="Riley R."/>
            <person name="Haridas S."/>
            <person name="Wolfe K.H."/>
            <person name="Lopes M.R."/>
            <person name="Hittinger C.T."/>
            <person name="Goker M."/>
            <person name="Salamov A."/>
            <person name="Wisecaver J."/>
            <person name="Long T.M."/>
            <person name="Aerts A.L."/>
            <person name="Barry K."/>
            <person name="Choi C."/>
            <person name="Clum A."/>
            <person name="Coughlan A.Y."/>
            <person name="Deshpande S."/>
            <person name="Douglass A.P."/>
            <person name="Hanson S.J."/>
            <person name="Klenk H.-P."/>
            <person name="Labutti K."/>
            <person name="Lapidus A."/>
            <person name="Lindquist E."/>
            <person name="Lipzen A."/>
            <person name="Meier-Kolthoff J.P."/>
            <person name="Ohm R.A."/>
            <person name="Otillar R.P."/>
            <person name="Pangilinan J."/>
            <person name="Peng Y."/>
            <person name="Rokas A."/>
            <person name="Rosa C.A."/>
            <person name="Scheuner C."/>
            <person name="Sibirny A.A."/>
            <person name="Slot J.C."/>
            <person name="Stielow J.B."/>
            <person name="Sun H."/>
            <person name="Kurtzman C.P."/>
            <person name="Blackwell M."/>
            <person name="Jeffries T.W."/>
            <person name="Grigoriev I.V."/>
        </authorList>
    </citation>
    <scope>NUCLEOTIDE SEQUENCE [LARGE SCALE GENOMIC DNA]</scope>
    <source>
        <strain evidence="9">NRRL Y-17796</strain>
    </source>
</reference>
<accession>A0A1E4TE33</accession>
<dbReference type="AlphaFoldDB" id="A0A1E4TE33"/>
<evidence type="ECO:0000259" key="7">
    <source>
        <dbReference type="Pfam" id="PF02668"/>
    </source>
</evidence>
<comment type="cofactor">
    <cofactor evidence="1">
        <name>Fe(2+)</name>
        <dbReference type="ChEBI" id="CHEBI:29033"/>
    </cofactor>
</comment>
<dbReference type="GO" id="GO:0046872">
    <property type="term" value="F:metal ion binding"/>
    <property type="evidence" value="ECO:0007669"/>
    <property type="project" value="UniProtKB-KW"/>
</dbReference>
<dbReference type="EMBL" id="KV453842">
    <property type="protein sequence ID" value="ODV90014.1"/>
    <property type="molecule type" value="Genomic_DNA"/>
</dbReference>
<evidence type="ECO:0000313" key="8">
    <source>
        <dbReference type="EMBL" id="ODV90014.1"/>
    </source>
</evidence>
<dbReference type="SUPFAM" id="SSF51197">
    <property type="entry name" value="Clavaminate synthase-like"/>
    <property type="match status" value="1"/>
</dbReference>
<keyword evidence="6" id="KW-0408">Iron</keyword>
<keyword evidence="4" id="KW-0223">Dioxygenase</keyword>
<dbReference type="PANTHER" id="PTHR43779">
    <property type="entry name" value="DIOXYGENASE RV0097-RELATED"/>
    <property type="match status" value="1"/>
</dbReference>
<dbReference type="Pfam" id="PF02668">
    <property type="entry name" value="TauD"/>
    <property type="match status" value="1"/>
</dbReference>
<dbReference type="Proteomes" id="UP000095023">
    <property type="component" value="Unassembled WGS sequence"/>
</dbReference>
<dbReference type="InterPro" id="IPR042098">
    <property type="entry name" value="TauD-like_sf"/>
</dbReference>
<dbReference type="Gene3D" id="3.60.130.10">
    <property type="entry name" value="Clavaminate synthase-like"/>
    <property type="match status" value="1"/>
</dbReference>